<organism evidence="2 3">
    <name type="scientific">Rahnella variigena</name>
    <dbReference type="NCBI Taxonomy" id="574964"/>
    <lineage>
        <taxon>Bacteria</taxon>
        <taxon>Pseudomonadati</taxon>
        <taxon>Pseudomonadota</taxon>
        <taxon>Gammaproteobacteria</taxon>
        <taxon>Enterobacterales</taxon>
        <taxon>Yersiniaceae</taxon>
        <taxon>Rahnella</taxon>
    </lineage>
</organism>
<gene>
    <name evidence="2" type="ORF">CKQ54_02720</name>
</gene>
<reference evidence="2 3" key="1">
    <citation type="submission" date="2017-08" db="EMBL/GenBank/DDBJ databases">
        <title>Comparative genomics of bacteria isolated from necrotic lesions of AOD affected trees.</title>
        <authorList>
            <person name="Doonan J."/>
            <person name="Denman S."/>
            <person name="Mcdonald J.E."/>
        </authorList>
    </citation>
    <scope>NUCLEOTIDE SEQUENCE [LARGE SCALE GENOMIC DNA]</scope>
    <source>
        <strain evidence="2 3">CIP 105588</strain>
    </source>
</reference>
<comment type="caution">
    <text evidence="2">The sequence shown here is derived from an EMBL/GenBank/DDBJ whole genome shotgun (WGS) entry which is preliminary data.</text>
</comment>
<evidence type="ECO:0000313" key="2">
    <source>
        <dbReference type="EMBL" id="RKF67371.1"/>
    </source>
</evidence>
<feature type="transmembrane region" description="Helical" evidence="1">
    <location>
        <begin position="56"/>
        <end position="78"/>
    </location>
</feature>
<protein>
    <submittedName>
        <fullName evidence="2">Uncharacterized protein</fullName>
    </submittedName>
</protein>
<keyword evidence="1" id="KW-0472">Membrane</keyword>
<dbReference type="EMBL" id="NSDJ01000001">
    <property type="protein sequence ID" value="RKF67371.1"/>
    <property type="molecule type" value="Genomic_DNA"/>
</dbReference>
<sequence>MVVNKECEKFNFFKVFSGNETRLNISVLLQHRAVFTKNRNFPHKNEGDITGCLEKVFGVILLLVCLKLVEKLIFIVMYSA</sequence>
<keyword evidence="1" id="KW-0812">Transmembrane</keyword>
<dbReference type="Proteomes" id="UP000284853">
    <property type="component" value="Unassembled WGS sequence"/>
</dbReference>
<evidence type="ECO:0000313" key="3">
    <source>
        <dbReference type="Proteomes" id="UP000284853"/>
    </source>
</evidence>
<name>A0ABX9PT28_9GAMM</name>
<evidence type="ECO:0000256" key="1">
    <source>
        <dbReference type="SAM" id="Phobius"/>
    </source>
</evidence>
<keyword evidence="1" id="KW-1133">Transmembrane helix</keyword>
<proteinExistence type="predicted"/>
<keyword evidence="3" id="KW-1185">Reference proteome</keyword>
<accession>A0ABX9PT28</accession>